<feature type="region of interest" description="Disordered" evidence="1">
    <location>
        <begin position="1"/>
        <end position="38"/>
    </location>
</feature>
<proteinExistence type="predicted"/>
<evidence type="ECO:0000313" key="5">
    <source>
        <dbReference type="Proteomes" id="UP001201163"/>
    </source>
</evidence>
<keyword evidence="2" id="KW-0812">Transmembrane</keyword>
<feature type="transmembrane region" description="Helical" evidence="2">
    <location>
        <begin position="61"/>
        <end position="86"/>
    </location>
</feature>
<keyword evidence="2" id="KW-1133">Transmembrane helix</keyword>
<dbReference type="InterPro" id="IPR055754">
    <property type="entry name" value="DUF7330"/>
</dbReference>
<gene>
    <name evidence="4" type="ORF">EDB92DRAFT_1841876</name>
</gene>
<dbReference type="EMBL" id="JAKELL010000008">
    <property type="protein sequence ID" value="KAH8996780.1"/>
    <property type="molecule type" value="Genomic_DNA"/>
</dbReference>
<feature type="compositionally biased region" description="Pro residues" evidence="1">
    <location>
        <begin position="18"/>
        <end position="36"/>
    </location>
</feature>
<sequence>MIIPIQNPLSCKANQQQMPPPPSGGPSPPPPPPPYISPQSTNHYVVPATFLVPPESGGKRFIKAFAVAVLIWLLTGAFVSSCLDLFGVIRLNVMKGDIGIPEVEDGDIDNCPSWTTVSDRAHPWLPSRPFGSWSRASFSLPVDSDALYLVAHGALASGDLYVSESPEVKDVSVNVFVHHRGSIALSRATVCQLSREDGQVGVGIFTPRRWYIPSRDTLHFVVEVKLPVSRGAIRYVPSFQVDLPMFALDMGDISAFRFGDVSLRSTNSHIKVRGAIASTFNVHSTNGGVSGAFNISNSLTIVTTNSPVSVKIGALNGEPEKPTEVFIQTTNGRVNAGISLMSNSSSGTGGAFGVSTHTTNSPIEVIYDDSPVDSVLKFDAASTNSRVHTALHRAYEGTFVLATTNGGVVLDRLGDNEDPSGQGRKRSLTKRYVGRNRVFGKVEWVPPSSDRDQSGSVNVATTNDVITLTI</sequence>
<dbReference type="AlphaFoldDB" id="A0AAD4LQT6"/>
<dbReference type="Pfam" id="PF24016">
    <property type="entry name" value="DUF7330"/>
    <property type="match status" value="1"/>
</dbReference>
<evidence type="ECO:0000256" key="2">
    <source>
        <dbReference type="SAM" id="Phobius"/>
    </source>
</evidence>
<dbReference type="Proteomes" id="UP001201163">
    <property type="component" value="Unassembled WGS sequence"/>
</dbReference>
<keyword evidence="2" id="KW-0472">Membrane</keyword>
<reference evidence="4" key="1">
    <citation type="submission" date="2022-01" db="EMBL/GenBank/DDBJ databases">
        <title>Comparative genomics reveals a dynamic genome evolution in the ectomycorrhizal milk-cap (Lactarius) mushrooms.</title>
        <authorList>
            <consortium name="DOE Joint Genome Institute"/>
            <person name="Lebreton A."/>
            <person name="Tang N."/>
            <person name="Kuo A."/>
            <person name="LaButti K."/>
            <person name="Drula E."/>
            <person name="Barry K."/>
            <person name="Clum A."/>
            <person name="Lipzen A."/>
            <person name="Mousain D."/>
            <person name="Ng V."/>
            <person name="Wang R."/>
            <person name="Wang X."/>
            <person name="Dai Y."/>
            <person name="Henrissat B."/>
            <person name="Grigoriev I.V."/>
            <person name="Guerin-Laguette A."/>
            <person name="Yu F."/>
            <person name="Martin F.M."/>
        </authorList>
    </citation>
    <scope>NUCLEOTIDE SEQUENCE</scope>
    <source>
        <strain evidence="4">QP</strain>
    </source>
</reference>
<evidence type="ECO:0000313" key="4">
    <source>
        <dbReference type="EMBL" id="KAH8996780.1"/>
    </source>
</evidence>
<organism evidence="4 5">
    <name type="scientific">Lactarius akahatsu</name>
    <dbReference type="NCBI Taxonomy" id="416441"/>
    <lineage>
        <taxon>Eukaryota</taxon>
        <taxon>Fungi</taxon>
        <taxon>Dikarya</taxon>
        <taxon>Basidiomycota</taxon>
        <taxon>Agaricomycotina</taxon>
        <taxon>Agaricomycetes</taxon>
        <taxon>Russulales</taxon>
        <taxon>Russulaceae</taxon>
        <taxon>Lactarius</taxon>
    </lineage>
</organism>
<name>A0AAD4LQT6_9AGAM</name>
<protein>
    <recommendedName>
        <fullName evidence="3">DUF7330 domain-containing protein</fullName>
    </recommendedName>
</protein>
<evidence type="ECO:0000259" key="3">
    <source>
        <dbReference type="Pfam" id="PF24016"/>
    </source>
</evidence>
<feature type="domain" description="DUF7330" evidence="3">
    <location>
        <begin position="281"/>
        <end position="410"/>
    </location>
</feature>
<evidence type="ECO:0000256" key="1">
    <source>
        <dbReference type="SAM" id="MobiDB-lite"/>
    </source>
</evidence>
<comment type="caution">
    <text evidence="4">The sequence shown here is derived from an EMBL/GenBank/DDBJ whole genome shotgun (WGS) entry which is preliminary data.</text>
</comment>
<keyword evidence="5" id="KW-1185">Reference proteome</keyword>
<feature type="compositionally biased region" description="Polar residues" evidence="1">
    <location>
        <begin position="7"/>
        <end position="17"/>
    </location>
</feature>
<accession>A0AAD4LQT6</accession>